<feature type="region of interest" description="Disordered" evidence="1">
    <location>
        <begin position="156"/>
        <end position="210"/>
    </location>
</feature>
<feature type="region of interest" description="Disordered" evidence="1">
    <location>
        <begin position="315"/>
        <end position="346"/>
    </location>
</feature>
<evidence type="ECO:0000313" key="2">
    <source>
        <dbReference type="EnsemblMetazoa" id="AMAM008402-PA"/>
    </source>
</evidence>
<evidence type="ECO:0000313" key="3">
    <source>
        <dbReference type="Proteomes" id="UP000075901"/>
    </source>
</evidence>
<dbReference type="EnsemblMetazoa" id="AMAM008402-RA">
    <property type="protein sequence ID" value="AMAM008402-PA"/>
    <property type="gene ID" value="AMAM008402"/>
</dbReference>
<accession>A0A182SK73</accession>
<dbReference type="AlphaFoldDB" id="A0A182SK73"/>
<dbReference type="VEuPathDB" id="VectorBase:AMAM008402"/>
<name>A0A182SK73_9DIPT</name>
<reference evidence="2" key="2">
    <citation type="submission" date="2020-05" db="UniProtKB">
        <authorList>
            <consortium name="EnsemblMetazoa"/>
        </authorList>
    </citation>
    <scope>IDENTIFICATION</scope>
    <source>
        <strain evidence="2">maculatus3</strain>
    </source>
</reference>
<dbReference type="Proteomes" id="UP000075901">
    <property type="component" value="Unassembled WGS sequence"/>
</dbReference>
<sequence>MVVAVAATGATVPLPSNKICASLPSSSARRCCISDNENYLLTRSNCGLISKDSKSSYEPCSNDSSTITNNTTTTTTNQTLNQICRFHPIQPLSANDENPPFRSGSASDGSSSLAVMLYDASSVQFGNYYTDRLLRESHTSGAGSAVPLQAEAVESHGNAKSGMLGSVDRSASRGDPSELVNVSSVQDLTDRGASGGGDKQAKLSSSSPFRRFGMAMRRKKKRSLKLKHAATGSSNGGIGGNTTLYGSCASNLSGISVGNGSMKGMIAASDGSGVGGSSKRSKLKFRWLRNMRSNPNLKETLANSVQLRTTTTIGSGTSSSSCLLEAPKGTATTTTTTSNVPIPKSP</sequence>
<proteinExistence type="predicted"/>
<reference evidence="3" key="1">
    <citation type="submission" date="2013-09" db="EMBL/GenBank/DDBJ databases">
        <title>The Genome Sequence of Anopheles maculatus species B.</title>
        <authorList>
            <consortium name="The Broad Institute Genomics Platform"/>
            <person name="Neafsey D.E."/>
            <person name="Besansky N."/>
            <person name="Howell P."/>
            <person name="Walton C."/>
            <person name="Young S.K."/>
            <person name="Zeng Q."/>
            <person name="Gargeya S."/>
            <person name="Fitzgerald M."/>
            <person name="Haas B."/>
            <person name="Abouelleil A."/>
            <person name="Allen A.W."/>
            <person name="Alvarado L."/>
            <person name="Arachchi H.M."/>
            <person name="Berlin A.M."/>
            <person name="Chapman S.B."/>
            <person name="Gainer-Dewar J."/>
            <person name="Goldberg J."/>
            <person name="Griggs A."/>
            <person name="Gujja S."/>
            <person name="Hansen M."/>
            <person name="Howarth C."/>
            <person name="Imamovic A."/>
            <person name="Ireland A."/>
            <person name="Larimer J."/>
            <person name="McCowan C."/>
            <person name="Murphy C."/>
            <person name="Pearson M."/>
            <person name="Poon T.W."/>
            <person name="Priest M."/>
            <person name="Roberts A."/>
            <person name="Saif S."/>
            <person name="Shea T."/>
            <person name="Sisk P."/>
            <person name="Sykes S."/>
            <person name="Wortman J."/>
            <person name="Nusbaum C."/>
            <person name="Birren B."/>
        </authorList>
    </citation>
    <scope>NUCLEOTIDE SEQUENCE [LARGE SCALE GENOMIC DNA]</scope>
    <source>
        <strain evidence="3">maculatus3</strain>
    </source>
</reference>
<organism evidence="2 3">
    <name type="scientific">Anopheles maculatus</name>
    <dbReference type="NCBI Taxonomy" id="74869"/>
    <lineage>
        <taxon>Eukaryota</taxon>
        <taxon>Metazoa</taxon>
        <taxon>Ecdysozoa</taxon>
        <taxon>Arthropoda</taxon>
        <taxon>Hexapoda</taxon>
        <taxon>Insecta</taxon>
        <taxon>Pterygota</taxon>
        <taxon>Neoptera</taxon>
        <taxon>Endopterygota</taxon>
        <taxon>Diptera</taxon>
        <taxon>Nematocera</taxon>
        <taxon>Culicoidea</taxon>
        <taxon>Culicidae</taxon>
        <taxon>Anophelinae</taxon>
        <taxon>Anopheles</taxon>
        <taxon>Anopheles maculatus group</taxon>
    </lineage>
</organism>
<protein>
    <submittedName>
        <fullName evidence="2">Uncharacterized protein</fullName>
    </submittedName>
</protein>
<evidence type="ECO:0000256" key="1">
    <source>
        <dbReference type="SAM" id="MobiDB-lite"/>
    </source>
</evidence>
<keyword evidence="3" id="KW-1185">Reference proteome</keyword>